<evidence type="ECO:0000313" key="4">
    <source>
        <dbReference type="Proteomes" id="UP001194468"/>
    </source>
</evidence>
<evidence type="ECO:0000313" key="3">
    <source>
        <dbReference type="EMBL" id="KAF8431451.1"/>
    </source>
</evidence>
<reference evidence="3" key="2">
    <citation type="journal article" date="2020" name="Nat. Commun.">
        <title>Large-scale genome sequencing of mycorrhizal fungi provides insights into the early evolution of symbiotic traits.</title>
        <authorList>
            <person name="Miyauchi S."/>
            <person name="Kiss E."/>
            <person name="Kuo A."/>
            <person name="Drula E."/>
            <person name="Kohler A."/>
            <person name="Sanchez-Garcia M."/>
            <person name="Morin E."/>
            <person name="Andreopoulos B."/>
            <person name="Barry K.W."/>
            <person name="Bonito G."/>
            <person name="Buee M."/>
            <person name="Carver A."/>
            <person name="Chen C."/>
            <person name="Cichocki N."/>
            <person name="Clum A."/>
            <person name="Culley D."/>
            <person name="Crous P.W."/>
            <person name="Fauchery L."/>
            <person name="Girlanda M."/>
            <person name="Hayes R.D."/>
            <person name="Keri Z."/>
            <person name="LaButti K."/>
            <person name="Lipzen A."/>
            <person name="Lombard V."/>
            <person name="Magnuson J."/>
            <person name="Maillard F."/>
            <person name="Murat C."/>
            <person name="Nolan M."/>
            <person name="Ohm R.A."/>
            <person name="Pangilinan J."/>
            <person name="Pereira M.F."/>
            <person name="Perotto S."/>
            <person name="Peter M."/>
            <person name="Pfister S."/>
            <person name="Riley R."/>
            <person name="Sitrit Y."/>
            <person name="Stielow J.B."/>
            <person name="Szollosi G."/>
            <person name="Zifcakova L."/>
            <person name="Stursova M."/>
            <person name="Spatafora J.W."/>
            <person name="Tedersoo L."/>
            <person name="Vaario L.M."/>
            <person name="Yamada A."/>
            <person name="Yan M."/>
            <person name="Wang P."/>
            <person name="Xu J."/>
            <person name="Bruns T."/>
            <person name="Baldrian P."/>
            <person name="Vilgalys R."/>
            <person name="Dunand C."/>
            <person name="Henrissat B."/>
            <person name="Grigoriev I.V."/>
            <person name="Hibbett D."/>
            <person name="Nagy L.G."/>
            <person name="Martin F.M."/>
        </authorList>
    </citation>
    <scope>NUCLEOTIDE SEQUENCE</scope>
    <source>
        <strain evidence="3">BED1</strain>
    </source>
</reference>
<organism evidence="3 4">
    <name type="scientific">Boletus edulis BED1</name>
    <dbReference type="NCBI Taxonomy" id="1328754"/>
    <lineage>
        <taxon>Eukaryota</taxon>
        <taxon>Fungi</taxon>
        <taxon>Dikarya</taxon>
        <taxon>Basidiomycota</taxon>
        <taxon>Agaricomycotina</taxon>
        <taxon>Agaricomycetes</taxon>
        <taxon>Agaricomycetidae</taxon>
        <taxon>Boletales</taxon>
        <taxon>Boletineae</taxon>
        <taxon>Boletaceae</taxon>
        <taxon>Boletoideae</taxon>
        <taxon>Boletus</taxon>
    </lineage>
</organism>
<accession>A0AAD4BID9</accession>
<name>A0AAD4BID9_BOLED</name>
<dbReference type="EMBL" id="WHUW01000050">
    <property type="protein sequence ID" value="KAF8431451.1"/>
    <property type="molecule type" value="Genomic_DNA"/>
</dbReference>
<feature type="region of interest" description="Disordered" evidence="1">
    <location>
        <begin position="38"/>
        <end position="61"/>
    </location>
</feature>
<feature type="non-terminal residue" evidence="3">
    <location>
        <position position="119"/>
    </location>
</feature>
<gene>
    <name evidence="3" type="ORF">L210DRAFT_3560376</name>
</gene>
<comment type="caution">
    <text evidence="3">The sequence shown here is derived from an EMBL/GenBank/DDBJ whole genome shotgun (WGS) entry which is preliminary data.</text>
</comment>
<keyword evidence="2" id="KW-1133">Transmembrane helix</keyword>
<protein>
    <submittedName>
        <fullName evidence="3">Uncharacterized protein</fullName>
    </submittedName>
</protein>
<evidence type="ECO:0000256" key="2">
    <source>
        <dbReference type="SAM" id="Phobius"/>
    </source>
</evidence>
<feature type="region of interest" description="Disordered" evidence="1">
    <location>
        <begin position="1"/>
        <end position="24"/>
    </location>
</feature>
<keyword evidence="4" id="KW-1185">Reference proteome</keyword>
<dbReference type="Proteomes" id="UP001194468">
    <property type="component" value="Unassembled WGS sequence"/>
</dbReference>
<sequence length="119" mass="13117">MTTRMQSSATNLQTEDCPLTSPPLTSILIAPRVSTPELRQEANTELNNTHPPRPIDYQPSVNGRRSTRFTLHRLLSAVIPIVFVTSKFIDSFHGRALTLGLLDLIPAILVFMFSSGGTL</sequence>
<feature type="transmembrane region" description="Helical" evidence="2">
    <location>
        <begin position="95"/>
        <end position="113"/>
    </location>
</feature>
<keyword evidence="2" id="KW-0812">Transmembrane</keyword>
<reference evidence="3" key="1">
    <citation type="submission" date="2019-10" db="EMBL/GenBank/DDBJ databases">
        <authorList>
            <consortium name="DOE Joint Genome Institute"/>
            <person name="Kuo A."/>
            <person name="Miyauchi S."/>
            <person name="Kiss E."/>
            <person name="Drula E."/>
            <person name="Kohler A."/>
            <person name="Sanchez-Garcia M."/>
            <person name="Andreopoulos B."/>
            <person name="Barry K.W."/>
            <person name="Bonito G."/>
            <person name="Buee M."/>
            <person name="Carver A."/>
            <person name="Chen C."/>
            <person name="Cichocki N."/>
            <person name="Clum A."/>
            <person name="Culley D."/>
            <person name="Crous P.W."/>
            <person name="Fauchery L."/>
            <person name="Girlanda M."/>
            <person name="Hayes R."/>
            <person name="Keri Z."/>
            <person name="LaButti K."/>
            <person name="Lipzen A."/>
            <person name="Lombard V."/>
            <person name="Magnuson J."/>
            <person name="Maillard F."/>
            <person name="Morin E."/>
            <person name="Murat C."/>
            <person name="Nolan M."/>
            <person name="Ohm R."/>
            <person name="Pangilinan J."/>
            <person name="Pereira M."/>
            <person name="Perotto S."/>
            <person name="Peter M."/>
            <person name="Riley R."/>
            <person name="Sitrit Y."/>
            <person name="Stielow B."/>
            <person name="Szollosi G."/>
            <person name="Zifcakova L."/>
            <person name="Stursova M."/>
            <person name="Spatafora J.W."/>
            <person name="Tedersoo L."/>
            <person name="Vaario L.-M."/>
            <person name="Yamada A."/>
            <person name="Yan M."/>
            <person name="Wang P."/>
            <person name="Xu J."/>
            <person name="Bruns T."/>
            <person name="Baldrian P."/>
            <person name="Vilgalys R."/>
            <person name="Henrissat B."/>
            <person name="Grigoriev I.V."/>
            <person name="Hibbett D."/>
            <person name="Nagy L.G."/>
            <person name="Martin F.M."/>
        </authorList>
    </citation>
    <scope>NUCLEOTIDE SEQUENCE</scope>
    <source>
        <strain evidence="3">BED1</strain>
    </source>
</reference>
<proteinExistence type="predicted"/>
<evidence type="ECO:0000256" key="1">
    <source>
        <dbReference type="SAM" id="MobiDB-lite"/>
    </source>
</evidence>
<dbReference type="AlphaFoldDB" id="A0AAD4BID9"/>
<feature type="compositionally biased region" description="Polar residues" evidence="1">
    <location>
        <begin position="1"/>
        <end position="14"/>
    </location>
</feature>
<feature type="compositionally biased region" description="Polar residues" evidence="1">
    <location>
        <begin position="41"/>
        <end position="50"/>
    </location>
</feature>
<feature type="transmembrane region" description="Helical" evidence="2">
    <location>
        <begin position="71"/>
        <end position="89"/>
    </location>
</feature>
<keyword evidence="2" id="KW-0472">Membrane</keyword>